<evidence type="ECO:0000256" key="1">
    <source>
        <dbReference type="ARBA" id="ARBA00022448"/>
    </source>
</evidence>
<keyword evidence="4" id="KW-1278">Translocase</keyword>
<dbReference type="AlphaFoldDB" id="A0A928UW33"/>
<protein>
    <submittedName>
        <fullName evidence="7">Heme ABC transporter ATP-binding protein</fullName>
    </submittedName>
</protein>
<dbReference type="PROSITE" id="PS00211">
    <property type="entry name" value="ABC_TRANSPORTER_1"/>
    <property type="match status" value="1"/>
</dbReference>
<keyword evidence="1" id="KW-0813">Transport</keyword>
<dbReference type="EMBL" id="PRDK01000005">
    <property type="protein sequence ID" value="MBE8713767.1"/>
    <property type="molecule type" value="Genomic_DNA"/>
</dbReference>
<dbReference type="GO" id="GO:0016887">
    <property type="term" value="F:ATP hydrolysis activity"/>
    <property type="evidence" value="ECO:0007669"/>
    <property type="project" value="InterPro"/>
</dbReference>
<evidence type="ECO:0000313" key="7">
    <source>
        <dbReference type="EMBL" id="MBE8713767.1"/>
    </source>
</evidence>
<dbReference type="Pfam" id="PF00005">
    <property type="entry name" value="ABC_tran"/>
    <property type="match status" value="1"/>
</dbReference>
<dbReference type="InterPro" id="IPR003593">
    <property type="entry name" value="AAA+_ATPase"/>
</dbReference>
<dbReference type="Gene3D" id="3.40.50.300">
    <property type="entry name" value="P-loop containing nucleotide triphosphate hydrolases"/>
    <property type="match status" value="1"/>
</dbReference>
<dbReference type="SMART" id="SM00382">
    <property type="entry name" value="AAA"/>
    <property type="match status" value="1"/>
</dbReference>
<dbReference type="FunFam" id="3.40.50.300:FF:000134">
    <property type="entry name" value="Iron-enterobactin ABC transporter ATP-binding protein"/>
    <property type="match status" value="1"/>
</dbReference>
<dbReference type="PANTHER" id="PTHR42794">
    <property type="entry name" value="HEMIN IMPORT ATP-BINDING PROTEIN HMUV"/>
    <property type="match status" value="1"/>
</dbReference>
<dbReference type="InterPro" id="IPR017871">
    <property type="entry name" value="ABC_transporter-like_CS"/>
</dbReference>
<dbReference type="InterPro" id="IPR027417">
    <property type="entry name" value="P-loop_NTPase"/>
</dbReference>
<comment type="caution">
    <text evidence="7">The sequence shown here is derived from an EMBL/GenBank/DDBJ whole genome shotgun (WGS) entry which is preliminary data.</text>
</comment>
<dbReference type="GO" id="GO:0005524">
    <property type="term" value="F:ATP binding"/>
    <property type="evidence" value="ECO:0007669"/>
    <property type="project" value="UniProtKB-KW"/>
</dbReference>
<dbReference type="Proteomes" id="UP000616201">
    <property type="component" value="Unassembled WGS sequence"/>
</dbReference>
<organism evidence="7 8">
    <name type="scientific">Sphingobacterium hungaricum</name>
    <dbReference type="NCBI Taxonomy" id="2082723"/>
    <lineage>
        <taxon>Bacteria</taxon>
        <taxon>Pseudomonadati</taxon>
        <taxon>Bacteroidota</taxon>
        <taxon>Sphingobacteriia</taxon>
        <taxon>Sphingobacteriales</taxon>
        <taxon>Sphingobacteriaceae</taxon>
        <taxon>Sphingobacterium</taxon>
    </lineage>
</organism>
<name>A0A928UW33_9SPHI</name>
<evidence type="ECO:0000256" key="5">
    <source>
        <dbReference type="ARBA" id="ARBA00037066"/>
    </source>
</evidence>
<proteinExistence type="predicted"/>
<evidence type="ECO:0000256" key="3">
    <source>
        <dbReference type="ARBA" id="ARBA00022840"/>
    </source>
</evidence>
<sequence>MIQVSKLSYIVGKRHILKNVDFEAHAGELLAIIGPNGAGKSTLLKILCKEFKSSSGEVLIKNKDLNSYSLKELAKFRAVLAQSNLLSINFTIEELIMMGRYPHFKDNPSENDLKIVNQVIDDMGIEHLKNRSYFTLSGGEQQRVQLARILAQIYDGKESILFLDEPINGLDLLYQQLILEQAKQLAKMGFCVVCILHDINFASKYADKILILKDGEKIGYGTPKETITVENIRNTYNTNVKLIEDSDVDYPFIVPISTT</sequence>
<keyword evidence="2" id="KW-0547">Nucleotide-binding</keyword>
<gene>
    <name evidence="7" type="ORF">C4F49_08745</name>
</gene>
<dbReference type="NCBIfam" id="NF010068">
    <property type="entry name" value="PRK13548.1"/>
    <property type="match status" value="1"/>
</dbReference>
<feature type="domain" description="ABC transporter" evidence="6">
    <location>
        <begin position="2"/>
        <end position="239"/>
    </location>
</feature>
<evidence type="ECO:0000259" key="6">
    <source>
        <dbReference type="PROSITE" id="PS50893"/>
    </source>
</evidence>
<evidence type="ECO:0000256" key="2">
    <source>
        <dbReference type="ARBA" id="ARBA00022741"/>
    </source>
</evidence>
<dbReference type="PROSITE" id="PS50893">
    <property type="entry name" value="ABC_TRANSPORTER_2"/>
    <property type="match status" value="1"/>
</dbReference>
<dbReference type="SUPFAM" id="SSF52540">
    <property type="entry name" value="P-loop containing nucleoside triphosphate hydrolases"/>
    <property type="match status" value="1"/>
</dbReference>
<comment type="function">
    <text evidence="5">Part of the ABC transporter complex HmuTUV involved in hemin import. Responsible for energy coupling to the transport system.</text>
</comment>
<dbReference type="CDD" id="cd03214">
    <property type="entry name" value="ABC_Iron-Siderophores_B12_Hemin"/>
    <property type="match status" value="1"/>
</dbReference>
<keyword evidence="3 7" id="KW-0067">ATP-binding</keyword>
<evidence type="ECO:0000256" key="4">
    <source>
        <dbReference type="ARBA" id="ARBA00022967"/>
    </source>
</evidence>
<reference evidence="7" key="1">
    <citation type="submission" date="2018-02" db="EMBL/GenBank/DDBJ databases">
        <authorList>
            <person name="Vasarhelyi B.M."/>
            <person name="Deshmukh S."/>
            <person name="Balint B."/>
            <person name="Kukolya J."/>
        </authorList>
    </citation>
    <scope>NUCLEOTIDE SEQUENCE</scope>
    <source>
        <strain evidence="7">KB22</strain>
    </source>
</reference>
<evidence type="ECO:0000313" key="8">
    <source>
        <dbReference type="Proteomes" id="UP000616201"/>
    </source>
</evidence>
<keyword evidence="8" id="KW-1185">Reference proteome</keyword>
<dbReference type="InterPro" id="IPR003439">
    <property type="entry name" value="ABC_transporter-like_ATP-bd"/>
</dbReference>
<dbReference type="PANTHER" id="PTHR42794:SF1">
    <property type="entry name" value="HEMIN IMPORT ATP-BINDING PROTEIN HMUV"/>
    <property type="match status" value="1"/>
</dbReference>
<accession>A0A928UW33</accession>